<evidence type="ECO:0008006" key="5">
    <source>
        <dbReference type="Google" id="ProtNLM"/>
    </source>
</evidence>
<dbReference type="Proteomes" id="UP001500724">
    <property type="component" value="Unassembled WGS sequence"/>
</dbReference>
<organism evidence="3 4">
    <name type="scientific">Streptomyces thermocarboxydovorans</name>
    <dbReference type="NCBI Taxonomy" id="59298"/>
    <lineage>
        <taxon>Bacteria</taxon>
        <taxon>Bacillati</taxon>
        <taxon>Actinomycetota</taxon>
        <taxon>Actinomycetes</taxon>
        <taxon>Kitasatosporales</taxon>
        <taxon>Streptomycetaceae</taxon>
        <taxon>Streptomyces</taxon>
    </lineage>
</organism>
<name>A0ABP3SAZ5_9ACTN</name>
<sequence>MRHENQAANGCVTVLWAAVGAATTSLAWAPEARVNVHGGFEGIHRDLSVLYIGLPLIALGGALLPLTVWLITLRTLNRPWLSAVLTAGALLLLMTDPGGNCIRVGQPMSDDLHHRPAPKDLLPAPSLRLTLRRLQGGPGGRRKGPRPGTAQGGRAAHA</sequence>
<keyword evidence="2" id="KW-0812">Transmembrane</keyword>
<evidence type="ECO:0000313" key="4">
    <source>
        <dbReference type="Proteomes" id="UP001500724"/>
    </source>
</evidence>
<feature type="transmembrane region" description="Helical" evidence="2">
    <location>
        <begin position="7"/>
        <end position="29"/>
    </location>
</feature>
<keyword evidence="2" id="KW-1133">Transmembrane helix</keyword>
<comment type="caution">
    <text evidence="3">The sequence shown here is derived from an EMBL/GenBank/DDBJ whole genome shotgun (WGS) entry which is preliminary data.</text>
</comment>
<gene>
    <name evidence="3" type="ORF">GCM10009535_03200</name>
</gene>
<keyword evidence="2" id="KW-0472">Membrane</keyword>
<feature type="transmembrane region" description="Helical" evidence="2">
    <location>
        <begin position="49"/>
        <end position="73"/>
    </location>
</feature>
<dbReference type="EMBL" id="BAAAGU010000002">
    <property type="protein sequence ID" value="GAA0631062.1"/>
    <property type="molecule type" value="Genomic_DNA"/>
</dbReference>
<accession>A0ABP3SAZ5</accession>
<evidence type="ECO:0000313" key="3">
    <source>
        <dbReference type="EMBL" id="GAA0631062.1"/>
    </source>
</evidence>
<keyword evidence="4" id="KW-1185">Reference proteome</keyword>
<reference evidence="4" key="1">
    <citation type="journal article" date="2019" name="Int. J. Syst. Evol. Microbiol.">
        <title>The Global Catalogue of Microorganisms (GCM) 10K type strain sequencing project: providing services to taxonomists for standard genome sequencing and annotation.</title>
        <authorList>
            <consortium name="The Broad Institute Genomics Platform"/>
            <consortium name="The Broad Institute Genome Sequencing Center for Infectious Disease"/>
            <person name="Wu L."/>
            <person name="Ma J."/>
        </authorList>
    </citation>
    <scope>NUCLEOTIDE SEQUENCE [LARGE SCALE GENOMIC DNA]</scope>
    <source>
        <strain evidence="4">JCM 10367</strain>
    </source>
</reference>
<feature type="region of interest" description="Disordered" evidence="1">
    <location>
        <begin position="132"/>
        <end position="158"/>
    </location>
</feature>
<protein>
    <recommendedName>
        <fullName evidence="5">DUF1648 domain-containing protein</fullName>
    </recommendedName>
</protein>
<evidence type="ECO:0000256" key="1">
    <source>
        <dbReference type="SAM" id="MobiDB-lite"/>
    </source>
</evidence>
<proteinExistence type="predicted"/>
<evidence type="ECO:0000256" key="2">
    <source>
        <dbReference type="SAM" id="Phobius"/>
    </source>
</evidence>